<dbReference type="AlphaFoldDB" id="A0A8I0DV64"/>
<proteinExistence type="predicted"/>
<dbReference type="EMBL" id="JACOOX010000005">
    <property type="protein sequence ID" value="MBC5663072.1"/>
    <property type="molecule type" value="Genomic_DNA"/>
</dbReference>
<organism evidence="2 3">
    <name type="scientific">Coprococcus hominis</name>
    <name type="common">ex Liu et al. 2022</name>
    <dbReference type="NCBI Taxonomy" id="2763039"/>
    <lineage>
        <taxon>Bacteria</taxon>
        <taxon>Bacillati</taxon>
        <taxon>Bacillota</taxon>
        <taxon>Clostridia</taxon>
        <taxon>Lachnospirales</taxon>
        <taxon>Lachnospiraceae</taxon>
        <taxon>Coprococcus</taxon>
    </lineage>
</organism>
<feature type="compositionally biased region" description="Basic residues" evidence="1">
    <location>
        <begin position="572"/>
        <end position="587"/>
    </location>
</feature>
<evidence type="ECO:0000313" key="2">
    <source>
        <dbReference type="EMBL" id="MBC5663072.1"/>
    </source>
</evidence>
<accession>A0A8I0DV64</accession>
<sequence>MEITGVGEAAQFMEVSIRGIDTALRLTGNFVGWSLEQLCRLAKLIISQIERGKKQPEHLHIGEMRLDKMLSYSANMGNETLLMQIDEELTDDFVQFCKDNNLSYSFLYDCNKADGYKEIAYNEDQAAAFGVFIRKHSPKARAYSWNDYMENATEADFLEMEQEMSKDIRKQVERAYSSDRVKSFSDLKQKSEYMSVITIPSDQYAEFASFAETDQVDHTLLMEQNDQLSIAVTDLDYDKLDPYLKGISADKQSLAEFLTEHFDFVPDASMMETAKKGSNVDINMEKDRMVKLDTRQLTEINEYAAKIRIQYQGDEAFVNIPLDMVYADQNLNQLSIMFPSKEQFHVVEEAAYTEQIDGQSRSILQRPIATLTGAELTECAITQRSVYEERRQALQAEHVKMADLFVNTPYDAVEHPIEPVPVHTPENIFIQPDRPTMHSADKQADRSMIQSDRARSHATDRYSNLGKSDMDITIDESLVYDENDRAVQTRIPGTWGENIRFLWIPKRDIQYIHGDQTILTRLEPDKVYTIYNADGVVAQHMKGSDLRSKHYDAIDKSVRKRAENKSISGRSNVRKKAVKNNYSRSRR</sequence>
<protein>
    <submittedName>
        <fullName evidence="2">Uncharacterized protein</fullName>
    </submittedName>
</protein>
<reference evidence="2 3" key="1">
    <citation type="submission" date="2020-08" db="EMBL/GenBank/DDBJ databases">
        <title>Genome public.</title>
        <authorList>
            <person name="Liu C."/>
            <person name="Sun Q."/>
        </authorList>
    </citation>
    <scope>NUCLEOTIDE SEQUENCE [LARGE SCALE GENOMIC DNA]</scope>
    <source>
        <strain evidence="2 3">NSJ-10</strain>
    </source>
</reference>
<feature type="region of interest" description="Disordered" evidence="1">
    <location>
        <begin position="560"/>
        <end position="587"/>
    </location>
</feature>
<gene>
    <name evidence="2" type="ORF">H8S09_09240</name>
</gene>
<keyword evidence="3" id="KW-1185">Reference proteome</keyword>
<comment type="caution">
    <text evidence="2">The sequence shown here is derived from an EMBL/GenBank/DDBJ whole genome shotgun (WGS) entry which is preliminary data.</text>
</comment>
<evidence type="ECO:0000256" key="1">
    <source>
        <dbReference type="SAM" id="MobiDB-lite"/>
    </source>
</evidence>
<dbReference type="Proteomes" id="UP000615234">
    <property type="component" value="Unassembled WGS sequence"/>
</dbReference>
<name>A0A8I0DV64_9FIRM</name>
<evidence type="ECO:0000313" key="3">
    <source>
        <dbReference type="Proteomes" id="UP000615234"/>
    </source>
</evidence>
<dbReference type="RefSeq" id="WP_186847759.1">
    <property type="nucleotide sequence ID" value="NZ_JACOOX010000005.1"/>
</dbReference>